<keyword evidence="2" id="KW-1185">Reference proteome</keyword>
<dbReference type="GO" id="GO:0016301">
    <property type="term" value="F:kinase activity"/>
    <property type="evidence" value="ECO:0007669"/>
    <property type="project" value="UniProtKB-KW"/>
</dbReference>
<name>A0ABT3GZ29_9RHOB</name>
<dbReference type="InterPro" id="IPR027417">
    <property type="entry name" value="P-loop_NTPase"/>
</dbReference>
<protein>
    <submittedName>
        <fullName evidence="1">Nucleoside/nucleotide kinase family protein</fullName>
    </submittedName>
</protein>
<organism evidence="1 2">
    <name type="scientific">Pararhodobacter zhoushanensis</name>
    <dbReference type="NCBI Taxonomy" id="2479545"/>
    <lineage>
        <taxon>Bacteria</taxon>
        <taxon>Pseudomonadati</taxon>
        <taxon>Pseudomonadota</taxon>
        <taxon>Alphaproteobacteria</taxon>
        <taxon>Rhodobacterales</taxon>
        <taxon>Paracoccaceae</taxon>
        <taxon>Pararhodobacter</taxon>
    </lineage>
</organism>
<dbReference type="EMBL" id="JAPDFL010000001">
    <property type="protein sequence ID" value="MCW1932728.1"/>
    <property type="molecule type" value="Genomic_DNA"/>
</dbReference>
<dbReference type="Gene3D" id="3.40.50.300">
    <property type="entry name" value="P-loop containing nucleotide triphosphate hydrolases"/>
    <property type="match status" value="1"/>
</dbReference>
<evidence type="ECO:0000313" key="1">
    <source>
        <dbReference type="EMBL" id="MCW1932728.1"/>
    </source>
</evidence>
<sequence>MTAPDALAALIDARQAASGGRLIVALAGAPASGKSTLVDDLARMLGARAAVVPMDGYHLDNAVLESRGHRDRKGAPWTFDVGGLARDLARVRADEASVLVPVFDRALDLSRGSAREITPDVRIVLVEGNYLLLDDPPWAALAGFWDLTVMLDVPLSVLETRLIQRWEGRSGAADWIRLNDLPNARIVVERSQPADVVIGG</sequence>
<dbReference type="PANTHER" id="PTHR10285">
    <property type="entry name" value="URIDINE KINASE"/>
    <property type="match status" value="1"/>
</dbReference>
<dbReference type="SUPFAM" id="SSF52540">
    <property type="entry name" value="P-loop containing nucleoside triphosphate hydrolases"/>
    <property type="match status" value="1"/>
</dbReference>
<reference evidence="1 2" key="1">
    <citation type="submission" date="2022-10" db="EMBL/GenBank/DDBJ databases">
        <title>Pararhodobacter sp. nov., isolated from marine algae.</title>
        <authorList>
            <person name="Choi B.J."/>
            <person name="Kim J.M."/>
            <person name="Lee J.K."/>
            <person name="Choi D.G."/>
            <person name="Jeon C.O."/>
        </authorList>
    </citation>
    <scope>NUCLEOTIDE SEQUENCE [LARGE SCALE GENOMIC DNA]</scope>
    <source>
        <strain evidence="1 2">ZQ420</strain>
    </source>
</reference>
<comment type="caution">
    <text evidence="1">The sequence shown here is derived from an EMBL/GenBank/DDBJ whole genome shotgun (WGS) entry which is preliminary data.</text>
</comment>
<proteinExistence type="predicted"/>
<accession>A0ABT3GZ29</accession>
<dbReference type="Proteomes" id="UP001208938">
    <property type="component" value="Unassembled WGS sequence"/>
</dbReference>
<gene>
    <name evidence="1" type="ORF">OKW52_10790</name>
</gene>
<keyword evidence="1" id="KW-0418">Kinase</keyword>
<keyword evidence="1" id="KW-0808">Transferase</keyword>
<evidence type="ECO:0000313" key="2">
    <source>
        <dbReference type="Proteomes" id="UP001208938"/>
    </source>
</evidence>